<dbReference type="EMBL" id="JACI01000002">
    <property type="protein sequence ID" value="OAQ14950.1"/>
    <property type="molecule type" value="Genomic_DNA"/>
</dbReference>
<dbReference type="AlphaFoldDB" id="A0A179CZB4"/>
<reference evidence="2 3" key="1">
    <citation type="submission" date="2014-01" db="EMBL/GenBank/DDBJ databases">
        <authorList>
            <person name="Zuccon D."/>
        </authorList>
    </citation>
    <scope>NUCLEOTIDE SEQUENCE [LARGE SCALE GENOMIC DNA]</scope>
    <source>
        <strain evidence="2 3">Y31</strain>
    </source>
</reference>
<sequence>MKNNKKPPIFGFLIAVLIMQTYHKYVEIHFIYGILIDVSILLVVPFLCGKLFQYIANLYKKYVS</sequence>
<evidence type="ECO:0000313" key="3">
    <source>
        <dbReference type="Proteomes" id="UP000078358"/>
    </source>
</evidence>
<evidence type="ECO:0000313" key="2">
    <source>
        <dbReference type="EMBL" id="OAQ14950.1"/>
    </source>
</evidence>
<keyword evidence="1" id="KW-0472">Membrane</keyword>
<accession>A0A179CZB4</accession>
<feature type="transmembrane region" description="Helical" evidence="1">
    <location>
        <begin position="7"/>
        <end position="23"/>
    </location>
</feature>
<comment type="caution">
    <text evidence="2">The sequence shown here is derived from an EMBL/GenBank/DDBJ whole genome shotgun (WGS) entry which is preliminary data.</text>
</comment>
<gene>
    <name evidence="2" type="ORF">F480_09120</name>
</gene>
<dbReference type="Proteomes" id="UP000078358">
    <property type="component" value="Unassembled WGS sequence"/>
</dbReference>
<organism evidence="2 3">
    <name type="scientific">Bibersteinia trehalosi Y31</name>
    <dbReference type="NCBI Taxonomy" id="1261658"/>
    <lineage>
        <taxon>Bacteria</taxon>
        <taxon>Pseudomonadati</taxon>
        <taxon>Pseudomonadota</taxon>
        <taxon>Gammaproteobacteria</taxon>
        <taxon>Pasteurellales</taxon>
        <taxon>Pasteurellaceae</taxon>
        <taxon>Bibersteinia</taxon>
    </lineage>
</organism>
<dbReference type="PATRIC" id="fig|1261658.3.peg.1821"/>
<name>A0A179CZB4_BIBTR</name>
<evidence type="ECO:0000256" key="1">
    <source>
        <dbReference type="SAM" id="Phobius"/>
    </source>
</evidence>
<proteinExistence type="predicted"/>
<keyword evidence="1" id="KW-0812">Transmembrane</keyword>
<protein>
    <submittedName>
        <fullName evidence="2">Uncharacterized protein</fullName>
    </submittedName>
</protein>
<keyword evidence="1" id="KW-1133">Transmembrane helix</keyword>
<feature type="transmembrane region" description="Helical" evidence="1">
    <location>
        <begin position="29"/>
        <end position="52"/>
    </location>
</feature>